<accession>A0A844ZJ37</accession>
<organism evidence="2 3">
    <name type="scientific">Parapontixanthobacter aurantiacus</name>
    <dbReference type="NCBI Taxonomy" id="1463599"/>
    <lineage>
        <taxon>Bacteria</taxon>
        <taxon>Pseudomonadati</taxon>
        <taxon>Pseudomonadota</taxon>
        <taxon>Alphaproteobacteria</taxon>
        <taxon>Sphingomonadales</taxon>
        <taxon>Erythrobacteraceae</taxon>
        <taxon>Parapontixanthobacter</taxon>
    </lineage>
</organism>
<dbReference type="OrthoDB" id="6057763at2"/>
<reference evidence="2 3" key="1">
    <citation type="submission" date="2019-12" db="EMBL/GenBank/DDBJ databases">
        <title>Genomic-based taxomic classification of the family Erythrobacteraceae.</title>
        <authorList>
            <person name="Xu L."/>
        </authorList>
    </citation>
    <scope>NUCLEOTIDE SEQUENCE [LARGE SCALE GENOMIC DNA]</scope>
    <source>
        <strain evidence="2 3">MCCC 1A09962</strain>
    </source>
</reference>
<proteinExistence type="predicted"/>
<evidence type="ECO:0000313" key="3">
    <source>
        <dbReference type="Proteomes" id="UP000433104"/>
    </source>
</evidence>
<dbReference type="PROSITE" id="PS51257">
    <property type="entry name" value="PROKAR_LIPOPROTEIN"/>
    <property type="match status" value="1"/>
</dbReference>
<comment type="caution">
    <text evidence="2">The sequence shown here is derived from an EMBL/GenBank/DDBJ whole genome shotgun (WGS) entry which is preliminary data.</text>
</comment>
<evidence type="ECO:0008006" key="4">
    <source>
        <dbReference type="Google" id="ProtNLM"/>
    </source>
</evidence>
<feature type="compositionally biased region" description="Basic and acidic residues" evidence="1">
    <location>
        <begin position="24"/>
        <end position="45"/>
    </location>
</feature>
<name>A0A844ZJ37_9SPHN</name>
<feature type="region of interest" description="Disordered" evidence="1">
    <location>
        <begin position="140"/>
        <end position="180"/>
    </location>
</feature>
<keyword evidence="3" id="KW-1185">Reference proteome</keyword>
<evidence type="ECO:0000313" key="2">
    <source>
        <dbReference type="EMBL" id="MXO87010.1"/>
    </source>
</evidence>
<dbReference type="RefSeq" id="WP_160685126.1">
    <property type="nucleotide sequence ID" value="NZ_WTYW01000005.1"/>
</dbReference>
<dbReference type="Proteomes" id="UP000433104">
    <property type="component" value="Unassembled WGS sequence"/>
</dbReference>
<gene>
    <name evidence="2" type="ORF">GRI38_13330</name>
</gene>
<sequence length="180" mass="19369">MRRPLLVAGVALPLVLIAACSEPEQERAGETAENYAERIENRAEGRSGPPPAAIPQSEPGPALAGSGLDFYPGKVVQLDTVPSGFTGTWDFEDGDCSRSSELRFTIDRDGATFYESTGEASTIRQVAPNSVIVTLQMTGEGESWTEETRLTLDPGGRTLTRTDPSGGSYEELKYRRCPQG</sequence>
<protein>
    <recommendedName>
        <fullName evidence="4">Lipoprotein</fullName>
    </recommendedName>
</protein>
<dbReference type="EMBL" id="WTYW01000005">
    <property type="protein sequence ID" value="MXO87010.1"/>
    <property type="molecule type" value="Genomic_DNA"/>
</dbReference>
<feature type="region of interest" description="Disordered" evidence="1">
    <location>
        <begin position="22"/>
        <end position="65"/>
    </location>
</feature>
<dbReference type="AlphaFoldDB" id="A0A844ZJ37"/>
<evidence type="ECO:0000256" key="1">
    <source>
        <dbReference type="SAM" id="MobiDB-lite"/>
    </source>
</evidence>